<proteinExistence type="predicted"/>
<dbReference type="Proteomes" id="UP000075398">
    <property type="component" value="Unassembled WGS sequence"/>
</dbReference>
<accession>A0A150J6F4</accession>
<evidence type="ECO:0000313" key="1">
    <source>
        <dbReference type="EMBL" id="KYC52819.1"/>
    </source>
</evidence>
<name>A0A150J6F4_9EURY</name>
<evidence type="ECO:0000313" key="2">
    <source>
        <dbReference type="Proteomes" id="UP000075398"/>
    </source>
</evidence>
<organism evidence="1 2">
    <name type="scientific">Candidatus Methanofastidiosum methylothiophilum</name>
    <dbReference type="NCBI Taxonomy" id="1705564"/>
    <lineage>
        <taxon>Archaea</taxon>
        <taxon>Methanobacteriati</taxon>
        <taxon>Methanobacteriota</taxon>
        <taxon>Stenosarchaea group</taxon>
        <taxon>Candidatus Methanofastidiosia</taxon>
        <taxon>Candidatus Methanofastidiosales</taxon>
        <taxon>Candidatus Methanofastidiosaceae</taxon>
        <taxon>Candidatus Methanofastidiosum</taxon>
    </lineage>
</organism>
<dbReference type="EMBL" id="LNGC01000016">
    <property type="protein sequence ID" value="KYC52819.1"/>
    <property type="molecule type" value="Genomic_DNA"/>
</dbReference>
<comment type="caution">
    <text evidence="1">The sequence shown here is derived from an EMBL/GenBank/DDBJ whole genome shotgun (WGS) entry which is preliminary data.</text>
</comment>
<dbReference type="AlphaFoldDB" id="A0A150J6F4"/>
<protein>
    <submittedName>
        <fullName evidence="1">Uncharacterized protein</fullName>
    </submittedName>
</protein>
<reference evidence="1 2" key="1">
    <citation type="journal article" date="2016" name="ISME J.">
        <title>Chasing the elusive Euryarchaeota class WSA2: genomes reveal a uniquely fastidious methyl-reducing methanogen.</title>
        <authorList>
            <person name="Nobu M.K."/>
            <person name="Narihiro T."/>
            <person name="Kuroda K."/>
            <person name="Mei R."/>
            <person name="Liu W.T."/>
        </authorList>
    </citation>
    <scope>NUCLEOTIDE SEQUENCE [LARGE SCALE GENOMIC DNA]</scope>
    <source>
        <strain evidence="1">U1lsi0528_Bin055</strain>
    </source>
</reference>
<gene>
    <name evidence="1" type="ORF">AMQ22_00610</name>
</gene>
<sequence length="62" mass="7041">MAKIRVCLYPSPDADNTFILEVAQKGGGRWCANNFDSLYKVDIKQLHIIREQCDRILSEAEG</sequence>